<dbReference type="AlphaFoldDB" id="A0A3D5Q8C5"/>
<keyword evidence="1" id="KW-0812">Transmembrane</keyword>
<gene>
    <name evidence="2" type="ORF">DHM44_00190</name>
</gene>
<keyword evidence="1" id="KW-0472">Membrane</keyword>
<evidence type="ECO:0000313" key="3">
    <source>
        <dbReference type="Proteomes" id="UP000262325"/>
    </source>
</evidence>
<dbReference type="EMBL" id="DPPF01000003">
    <property type="protein sequence ID" value="HCW92081.1"/>
    <property type="molecule type" value="Genomic_DNA"/>
</dbReference>
<evidence type="ECO:0000313" key="2">
    <source>
        <dbReference type="EMBL" id="HCW92081.1"/>
    </source>
</evidence>
<feature type="transmembrane region" description="Helical" evidence="1">
    <location>
        <begin position="40"/>
        <end position="58"/>
    </location>
</feature>
<accession>A0A3D5Q8C5</accession>
<proteinExistence type="predicted"/>
<dbReference type="Proteomes" id="UP000262325">
    <property type="component" value="Unassembled WGS sequence"/>
</dbReference>
<protein>
    <submittedName>
        <fullName evidence="2">Uncharacterized protein</fullName>
    </submittedName>
</protein>
<keyword evidence="1" id="KW-1133">Transmembrane helix</keyword>
<sequence length="62" mass="7092">MKYFLKALFQITHLASKDLMLAALVAIALDKRFDGMTLKIAFIAFLLTFLMELINLIITDKE</sequence>
<evidence type="ECO:0000256" key="1">
    <source>
        <dbReference type="SAM" id="Phobius"/>
    </source>
</evidence>
<organism evidence="2 3">
    <name type="scientific">Flexistipes sinusarabici</name>
    <dbReference type="NCBI Taxonomy" id="2352"/>
    <lineage>
        <taxon>Bacteria</taxon>
        <taxon>Pseudomonadati</taxon>
        <taxon>Deferribacterota</taxon>
        <taxon>Deferribacteres</taxon>
        <taxon>Deferribacterales</taxon>
        <taxon>Flexistipitaceae</taxon>
        <taxon>Flexistipes</taxon>
    </lineage>
</organism>
<name>A0A3D5Q8C5_FLESI</name>
<comment type="caution">
    <text evidence="2">The sequence shown here is derived from an EMBL/GenBank/DDBJ whole genome shotgun (WGS) entry which is preliminary data.</text>
</comment>
<reference evidence="2 3" key="1">
    <citation type="journal article" date="2018" name="Nat. Biotechnol.">
        <title>A standardized bacterial taxonomy based on genome phylogeny substantially revises the tree of life.</title>
        <authorList>
            <person name="Parks D.H."/>
            <person name="Chuvochina M."/>
            <person name="Waite D.W."/>
            <person name="Rinke C."/>
            <person name="Skarshewski A."/>
            <person name="Chaumeil P.A."/>
            <person name="Hugenholtz P."/>
        </authorList>
    </citation>
    <scope>NUCLEOTIDE SEQUENCE [LARGE SCALE GENOMIC DNA]</scope>
    <source>
        <strain evidence="2">UBA8672</strain>
    </source>
</reference>